<name>A0A816QQ34_BRANA</name>
<sequence length="89" mass="9371">MGTPAAMDTQPSKGRSASAIGELGPPEGMGLTNRQSGRAVQWISSESRRGPSTLAFVELDLVGEGIEYCDRALDVVETADMADDTIEEA</sequence>
<protein>
    <submittedName>
        <fullName evidence="2">(rape) hypothetical protein</fullName>
    </submittedName>
</protein>
<evidence type="ECO:0000256" key="1">
    <source>
        <dbReference type="SAM" id="MobiDB-lite"/>
    </source>
</evidence>
<reference evidence="2" key="1">
    <citation type="submission" date="2021-01" db="EMBL/GenBank/DDBJ databases">
        <authorList>
            <consortium name="Genoscope - CEA"/>
            <person name="William W."/>
        </authorList>
    </citation>
    <scope>NUCLEOTIDE SEQUENCE</scope>
</reference>
<dbReference type="EMBL" id="HG994370">
    <property type="protein sequence ID" value="CAF2062728.1"/>
    <property type="molecule type" value="Genomic_DNA"/>
</dbReference>
<dbReference type="AlphaFoldDB" id="A0A816QQ34"/>
<evidence type="ECO:0000313" key="2">
    <source>
        <dbReference type="EMBL" id="CAF2062728.1"/>
    </source>
</evidence>
<organism evidence="2">
    <name type="scientific">Brassica napus</name>
    <name type="common">Rape</name>
    <dbReference type="NCBI Taxonomy" id="3708"/>
    <lineage>
        <taxon>Eukaryota</taxon>
        <taxon>Viridiplantae</taxon>
        <taxon>Streptophyta</taxon>
        <taxon>Embryophyta</taxon>
        <taxon>Tracheophyta</taxon>
        <taxon>Spermatophyta</taxon>
        <taxon>Magnoliopsida</taxon>
        <taxon>eudicotyledons</taxon>
        <taxon>Gunneridae</taxon>
        <taxon>Pentapetalae</taxon>
        <taxon>rosids</taxon>
        <taxon>malvids</taxon>
        <taxon>Brassicales</taxon>
        <taxon>Brassicaceae</taxon>
        <taxon>Brassiceae</taxon>
        <taxon>Brassica</taxon>
    </lineage>
</organism>
<proteinExistence type="predicted"/>
<feature type="region of interest" description="Disordered" evidence="1">
    <location>
        <begin position="1"/>
        <end position="37"/>
    </location>
</feature>
<accession>A0A816QQ34</accession>
<gene>
    <name evidence="2" type="ORF">DARMORV10_C06P39910.1</name>
</gene>
<dbReference type="Proteomes" id="UP001295469">
    <property type="component" value="Chromosome C06"/>
</dbReference>